<dbReference type="Proteomes" id="UP000030645">
    <property type="component" value="Unassembled WGS sequence"/>
</dbReference>
<accession>W9RQT1</accession>
<reference evidence="3" key="1">
    <citation type="submission" date="2013-01" db="EMBL/GenBank/DDBJ databases">
        <title>Draft Genome Sequence of a Mulberry Tree, Morus notabilis C.K. Schneid.</title>
        <authorList>
            <person name="He N."/>
            <person name="Zhao S."/>
        </authorList>
    </citation>
    <scope>NUCLEOTIDE SEQUENCE</scope>
</reference>
<keyword evidence="3" id="KW-1185">Reference proteome</keyword>
<evidence type="ECO:0000313" key="3">
    <source>
        <dbReference type="Proteomes" id="UP000030645"/>
    </source>
</evidence>
<organism evidence="2 3">
    <name type="scientific">Morus notabilis</name>
    <dbReference type="NCBI Taxonomy" id="981085"/>
    <lineage>
        <taxon>Eukaryota</taxon>
        <taxon>Viridiplantae</taxon>
        <taxon>Streptophyta</taxon>
        <taxon>Embryophyta</taxon>
        <taxon>Tracheophyta</taxon>
        <taxon>Spermatophyta</taxon>
        <taxon>Magnoliopsida</taxon>
        <taxon>eudicotyledons</taxon>
        <taxon>Gunneridae</taxon>
        <taxon>Pentapetalae</taxon>
        <taxon>rosids</taxon>
        <taxon>fabids</taxon>
        <taxon>Rosales</taxon>
        <taxon>Moraceae</taxon>
        <taxon>Moreae</taxon>
        <taxon>Morus</taxon>
    </lineage>
</organism>
<name>W9RQT1_9ROSA</name>
<evidence type="ECO:0000313" key="2">
    <source>
        <dbReference type="EMBL" id="EXB65323.1"/>
    </source>
</evidence>
<gene>
    <name evidence="2" type="ORF">L484_025402</name>
</gene>
<evidence type="ECO:0000256" key="1">
    <source>
        <dbReference type="SAM" id="MobiDB-lite"/>
    </source>
</evidence>
<feature type="compositionally biased region" description="Low complexity" evidence="1">
    <location>
        <begin position="113"/>
        <end position="124"/>
    </location>
</feature>
<proteinExistence type="predicted"/>
<sequence>MMTTLVKGPVPNWPWTRGKHQHFQSRSAENLQDLVRDGVAITTSCFCWSFLSLWKPTITSTPLPLLRLASRRWQRSIFVPPPPLPSQTHDHPLPKPTLAQRRRYLPSSPPMPSSSLKPSSFTAPSSPPRRPRMSISSPDQICLPPLS</sequence>
<dbReference type="EMBL" id="KE344510">
    <property type="protein sequence ID" value="EXB65323.1"/>
    <property type="molecule type" value="Genomic_DNA"/>
</dbReference>
<feature type="region of interest" description="Disordered" evidence="1">
    <location>
        <begin position="79"/>
        <end position="147"/>
    </location>
</feature>
<protein>
    <submittedName>
        <fullName evidence="2">Uncharacterized protein</fullName>
    </submittedName>
</protein>
<dbReference type="AlphaFoldDB" id="W9RQT1"/>